<dbReference type="AlphaFoldDB" id="A0A1Q3CMW6"/>
<protein>
    <submittedName>
        <fullName evidence="8">Pkinase domain-containing protein</fullName>
    </submittedName>
</protein>
<evidence type="ECO:0000256" key="5">
    <source>
        <dbReference type="ARBA" id="ARBA00022777"/>
    </source>
</evidence>
<dbReference type="EMBL" id="BDDD01002427">
    <property type="protein sequence ID" value="GAV81525.1"/>
    <property type="molecule type" value="Genomic_DNA"/>
</dbReference>
<dbReference type="Pfam" id="PF00069">
    <property type="entry name" value="Pkinase"/>
    <property type="match status" value="1"/>
</dbReference>
<keyword evidence="4" id="KW-0547">Nucleotide-binding</keyword>
<name>A0A1Q3CMW6_CEPFO</name>
<keyword evidence="9" id="KW-1185">Reference proteome</keyword>
<feature type="non-terminal residue" evidence="8">
    <location>
        <position position="1"/>
    </location>
</feature>
<comment type="caution">
    <text evidence="8">The sequence shown here is derived from an EMBL/GenBank/DDBJ whole genome shotgun (WGS) entry which is preliminary data.</text>
</comment>
<keyword evidence="3" id="KW-0808">Transferase</keyword>
<keyword evidence="6" id="KW-0067">ATP-binding</keyword>
<gene>
    <name evidence="8" type="ORF">CFOL_v3_24980</name>
</gene>
<dbReference type="InterPro" id="IPR011009">
    <property type="entry name" value="Kinase-like_dom_sf"/>
</dbReference>
<accession>A0A1Q3CMW6</accession>
<dbReference type="SMART" id="SM00220">
    <property type="entry name" value="S_TKc"/>
    <property type="match status" value="1"/>
</dbReference>
<reference evidence="9" key="1">
    <citation type="submission" date="2016-04" db="EMBL/GenBank/DDBJ databases">
        <title>Cephalotus genome sequencing.</title>
        <authorList>
            <person name="Fukushima K."/>
            <person name="Hasebe M."/>
            <person name="Fang X."/>
        </authorList>
    </citation>
    <scope>NUCLEOTIDE SEQUENCE [LARGE SCALE GENOMIC DNA]</scope>
    <source>
        <strain evidence="9">cv. St1</strain>
    </source>
</reference>
<feature type="domain" description="Protein kinase" evidence="7">
    <location>
        <begin position="1"/>
        <end position="126"/>
    </location>
</feature>
<dbReference type="GO" id="GO:0004674">
    <property type="term" value="F:protein serine/threonine kinase activity"/>
    <property type="evidence" value="ECO:0007669"/>
    <property type="project" value="UniProtKB-KW"/>
</dbReference>
<dbReference type="InterPro" id="IPR000719">
    <property type="entry name" value="Prot_kinase_dom"/>
</dbReference>
<evidence type="ECO:0000313" key="8">
    <source>
        <dbReference type="EMBL" id="GAV81525.1"/>
    </source>
</evidence>
<dbReference type="InterPro" id="IPR050205">
    <property type="entry name" value="CDPK_Ser/Thr_kinases"/>
</dbReference>
<evidence type="ECO:0000259" key="7">
    <source>
        <dbReference type="PROSITE" id="PS50011"/>
    </source>
</evidence>
<keyword evidence="2" id="KW-0723">Serine/threonine-protein kinase</keyword>
<dbReference type="InParanoid" id="A0A1Q3CMW6"/>
<dbReference type="PROSITE" id="PS50011">
    <property type="entry name" value="PROTEIN_KINASE_DOM"/>
    <property type="match status" value="1"/>
</dbReference>
<dbReference type="STRING" id="3775.A0A1Q3CMW6"/>
<organism evidence="8 9">
    <name type="scientific">Cephalotus follicularis</name>
    <name type="common">Albany pitcher plant</name>
    <dbReference type="NCBI Taxonomy" id="3775"/>
    <lineage>
        <taxon>Eukaryota</taxon>
        <taxon>Viridiplantae</taxon>
        <taxon>Streptophyta</taxon>
        <taxon>Embryophyta</taxon>
        <taxon>Tracheophyta</taxon>
        <taxon>Spermatophyta</taxon>
        <taxon>Magnoliopsida</taxon>
        <taxon>eudicotyledons</taxon>
        <taxon>Gunneridae</taxon>
        <taxon>Pentapetalae</taxon>
        <taxon>rosids</taxon>
        <taxon>fabids</taxon>
        <taxon>Oxalidales</taxon>
        <taxon>Cephalotaceae</taxon>
        <taxon>Cephalotus</taxon>
    </lineage>
</organism>
<evidence type="ECO:0000256" key="2">
    <source>
        <dbReference type="ARBA" id="ARBA00022527"/>
    </source>
</evidence>
<dbReference type="Proteomes" id="UP000187406">
    <property type="component" value="Unassembled WGS sequence"/>
</dbReference>
<proteinExistence type="inferred from homology"/>
<evidence type="ECO:0000313" key="9">
    <source>
        <dbReference type="Proteomes" id="UP000187406"/>
    </source>
</evidence>
<evidence type="ECO:0000256" key="3">
    <source>
        <dbReference type="ARBA" id="ARBA00022679"/>
    </source>
</evidence>
<evidence type="ECO:0000256" key="1">
    <source>
        <dbReference type="ARBA" id="ARBA00005354"/>
    </source>
</evidence>
<evidence type="ECO:0000256" key="6">
    <source>
        <dbReference type="ARBA" id="ARBA00022840"/>
    </source>
</evidence>
<dbReference type="Gene3D" id="1.10.510.10">
    <property type="entry name" value="Transferase(Phosphotransferase) domain 1"/>
    <property type="match status" value="1"/>
</dbReference>
<dbReference type="PANTHER" id="PTHR24349">
    <property type="entry name" value="SERINE/THREONINE-PROTEIN KINASE"/>
    <property type="match status" value="1"/>
</dbReference>
<dbReference type="SUPFAM" id="SSF56112">
    <property type="entry name" value="Protein kinase-like (PK-like)"/>
    <property type="match status" value="1"/>
</dbReference>
<evidence type="ECO:0000256" key="4">
    <source>
        <dbReference type="ARBA" id="ARBA00022741"/>
    </source>
</evidence>
<sequence length="135" mass="15257">NVLFDCPGRVKLTDFGSACWLGEEGVVTSVVGTPYYVAPKVLMGREYDEKVDLWSAGVVLYTTLAGMPPFYGETVTEIFEDVLKGNLRLPTRVLRIVSMEAKDLLRKLICRDISRRFSVEQVSFFFFLSFALQQS</sequence>
<comment type="similarity">
    <text evidence="1">Belongs to the protein kinase superfamily. CAMK Ser/Thr protein kinase family. CaMK subfamily.</text>
</comment>
<dbReference type="GO" id="GO:0005524">
    <property type="term" value="F:ATP binding"/>
    <property type="evidence" value="ECO:0007669"/>
    <property type="project" value="UniProtKB-KW"/>
</dbReference>
<keyword evidence="5 8" id="KW-0418">Kinase</keyword>
<dbReference type="OrthoDB" id="40902at2759"/>